<dbReference type="EMBL" id="CP012159">
    <property type="protein sequence ID" value="AKT42607.1"/>
    <property type="molecule type" value="Genomic_DNA"/>
</dbReference>
<dbReference type="KEGG" id="ccro:CMC5_068340"/>
<accession>A0A0K1EPN7</accession>
<name>A0A0K1EPN7_CHOCO</name>
<gene>
    <name evidence="6" type="ORF">CMC5_068340</name>
</gene>
<dbReference type="InterPro" id="IPR050695">
    <property type="entry name" value="N-acetylmuramoyl_amidase_3"/>
</dbReference>
<dbReference type="CDD" id="cd02696">
    <property type="entry name" value="MurNAc-LAA"/>
    <property type="match status" value="1"/>
</dbReference>
<reference evidence="6 7" key="1">
    <citation type="submission" date="2015-07" db="EMBL/GenBank/DDBJ databases">
        <title>Genome analysis of myxobacterium Chondromyces crocatus Cm c5 reveals a high potential for natural compound synthesis and the genetic basis for the loss of fruiting body formation.</title>
        <authorList>
            <person name="Zaburannyi N."/>
            <person name="Bunk B."/>
            <person name="Maier J."/>
            <person name="Overmann J."/>
            <person name="Mueller R."/>
        </authorList>
    </citation>
    <scope>NUCLEOTIDE SEQUENCE [LARGE SCALE GENOMIC DNA]</scope>
    <source>
        <strain evidence="6 7">Cm c5</strain>
    </source>
</reference>
<evidence type="ECO:0000256" key="3">
    <source>
        <dbReference type="ARBA" id="ARBA00022801"/>
    </source>
</evidence>
<dbReference type="STRING" id="52.CMC5_068340"/>
<proteinExistence type="predicted"/>
<dbReference type="GO" id="GO:0008745">
    <property type="term" value="F:N-acetylmuramoyl-L-alanine amidase activity"/>
    <property type="evidence" value="ECO:0007669"/>
    <property type="project" value="UniProtKB-EC"/>
</dbReference>
<dbReference type="SUPFAM" id="SSF53187">
    <property type="entry name" value="Zn-dependent exopeptidases"/>
    <property type="match status" value="1"/>
</dbReference>
<dbReference type="OrthoDB" id="9806267at2"/>
<evidence type="ECO:0000256" key="2">
    <source>
        <dbReference type="ARBA" id="ARBA00011901"/>
    </source>
</evidence>
<organism evidence="6 7">
    <name type="scientific">Chondromyces crocatus</name>
    <dbReference type="NCBI Taxonomy" id="52"/>
    <lineage>
        <taxon>Bacteria</taxon>
        <taxon>Pseudomonadati</taxon>
        <taxon>Myxococcota</taxon>
        <taxon>Polyangia</taxon>
        <taxon>Polyangiales</taxon>
        <taxon>Polyangiaceae</taxon>
        <taxon>Chondromyces</taxon>
    </lineage>
</organism>
<dbReference type="GO" id="GO:0009253">
    <property type="term" value="P:peptidoglycan catabolic process"/>
    <property type="evidence" value="ECO:0007669"/>
    <property type="project" value="InterPro"/>
</dbReference>
<evidence type="ECO:0000256" key="4">
    <source>
        <dbReference type="SAM" id="MobiDB-lite"/>
    </source>
</evidence>
<evidence type="ECO:0000313" key="7">
    <source>
        <dbReference type="Proteomes" id="UP000067626"/>
    </source>
</evidence>
<dbReference type="Pfam" id="PF01520">
    <property type="entry name" value="Amidase_3"/>
    <property type="match status" value="1"/>
</dbReference>
<keyword evidence="3" id="KW-0378">Hydrolase</keyword>
<protein>
    <recommendedName>
        <fullName evidence="2">N-acetylmuramoyl-L-alanine amidase</fullName>
        <ecNumber evidence="2">3.5.1.28</ecNumber>
    </recommendedName>
</protein>
<feature type="region of interest" description="Disordered" evidence="4">
    <location>
        <begin position="1"/>
        <end position="45"/>
    </location>
</feature>
<dbReference type="AlphaFoldDB" id="A0A0K1EPN7"/>
<dbReference type="PANTHER" id="PTHR30404">
    <property type="entry name" value="N-ACETYLMURAMOYL-L-ALANINE AMIDASE"/>
    <property type="match status" value="1"/>
</dbReference>
<dbReference type="Gene3D" id="3.40.630.40">
    <property type="entry name" value="Zn-dependent exopeptidases"/>
    <property type="match status" value="1"/>
</dbReference>
<dbReference type="GO" id="GO:0030288">
    <property type="term" value="C:outer membrane-bounded periplasmic space"/>
    <property type="evidence" value="ECO:0007669"/>
    <property type="project" value="TreeGrafter"/>
</dbReference>
<evidence type="ECO:0000256" key="1">
    <source>
        <dbReference type="ARBA" id="ARBA00001561"/>
    </source>
</evidence>
<feature type="compositionally biased region" description="Basic and acidic residues" evidence="4">
    <location>
        <begin position="1"/>
        <end position="12"/>
    </location>
</feature>
<evidence type="ECO:0000313" key="6">
    <source>
        <dbReference type="EMBL" id="AKT42607.1"/>
    </source>
</evidence>
<sequence length="271" mass="28389">MCTPKSDQRVREPQQPAPGTGGQNNVAGAAENMPPENAGGTVSQCPTCPDRVVVIDPGHGGTATVGGSSPNNATSSSGILEKKMTLELARLVRSSLQSAEMVAAAKRKGFSLKVLMTRDSDVNVGISTRANFAKNNRADLFLSIHYNGGGRATRGTETIIGGWDNANMSQDRMFAQRIQNGVLNAIKKFDSGATSRGVKVDKDIINAKGKPLSLGILKDAHLGKAVRSCLVEVEFISHPKVDALLNTGGNAAAVRAEIAKGLAAAMIDDLR</sequence>
<dbReference type="RefSeq" id="WP_050434206.1">
    <property type="nucleotide sequence ID" value="NZ_CP012159.1"/>
</dbReference>
<comment type="catalytic activity">
    <reaction evidence="1">
        <text>Hydrolyzes the link between N-acetylmuramoyl residues and L-amino acid residues in certain cell-wall glycopeptides.</text>
        <dbReference type="EC" id="3.5.1.28"/>
    </reaction>
</comment>
<dbReference type="Proteomes" id="UP000067626">
    <property type="component" value="Chromosome"/>
</dbReference>
<evidence type="ECO:0000259" key="5">
    <source>
        <dbReference type="SMART" id="SM00646"/>
    </source>
</evidence>
<keyword evidence="7" id="KW-1185">Reference proteome</keyword>
<feature type="domain" description="MurNAc-LAA" evidence="5">
    <location>
        <begin position="130"/>
        <end position="267"/>
    </location>
</feature>
<dbReference type="EC" id="3.5.1.28" evidence="2"/>
<dbReference type="SMART" id="SM00646">
    <property type="entry name" value="Ami_3"/>
    <property type="match status" value="1"/>
</dbReference>
<dbReference type="PANTHER" id="PTHR30404:SF0">
    <property type="entry name" value="N-ACETYLMURAMOYL-L-ALANINE AMIDASE AMIC"/>
    <property type="match status" value="1"/>
</dbReference>
<dbReference type="InterPro" id="IPR002508">
    <property type="entry name" value="MurNAc-LAA_cat"/>
</dbReference>